<sequence>MASSSISPEEELAPFLSTRQIIVHPISTLSAMFLVYGFYILLFGIAVRSLARQLHRPNRKLFLCWTITLFALMTILVIIQAWSLIRQSIIDFDAAKSKDYLPLIWYNAHDMVKVAHFTILNVLPVLQNFITDTMLIHRCYVIWNSRQQIGIPLILVSAVINAIGLASTIMGAVAGSNMDVDSNVRIYQIGNNINSGYFLANMSFNGFLTLLTAGRIWYVTHEARSIIGGNVSKRYKTIVAIILESGILYPSVQLVQTIINYAYDPDAQGSIPFDISPLCVQAAGIAPTLIITRLAKGKAMDTFQGDMAHSTMHFAPGISAVSVVSQSQSVQLQQQPSNEALDRKEDGLKAKGNV</sequence>
<feature type="transmembrane region" description="Helical" evidence="2">
    <location>
        <begin position="195"/>
        <end position="218"/>
    </location>
</feature>
<dbReference type="Proteomes" id="UP001049176">
    <property type="component" value="Chromosome 1"/>
</dbReference>
<feature type="compositionally biased region" description="Basic and acidic residues" evidence="1">
    <location>
        <begin position="340"/>
        <end position="354"/>
    </location>
</feature>
<dbReference type="OrthoDB" id="3019750at2759"/>
<keyword evidence="4" id="KW-1185">Reference proteome</keyword>
<proteinExistence type="predicted"/>
<feature type="transmembrane region" description="Helical" evidence="2">
    <location>
        <begin position="111"/>
        <end position="130"/>
    </location>
</feature>
<name>A0A9P7V0H9_9AGAR</name>
<dbReference type="GeneID" id="66069141"/>
<feature type="transmembrane region" description="Helical" evidence="2">
    <location>
        <begin position="275"/>
        <end position="295"/>
    </location>
</feature>
<feature type="region of interest" description="Disordered" evidence="1">
    <location>
        <begin position="332"/>
        <end position="354"/>
    </location>
</feature>
<feature type="transmembrane region" description="Helical" evidence="2">
    <location>
        <begin position="26"/>
        <end position="50"/>
    </location>
</feature>
<keyword evidence="2" id="KW-1133">Transmembrane helix</keyword>
<dbReference type="KEGG" id="more:E1B28_000065"/>
<comment type="caution">
    <text evidence="3">The sequence shown here is derived from an EMBL/GenBank/DDBJ whole genome shotgun (WGS) entry which is preliminary data.</text>
</comment>
<reference evidence="3" key="1">
    <citation type="journal article" date="2021" name="Genome Biol. Evol.">
        <title>The assembled and annotated genome of the fairy-ring fungus Marasmius oreades.</title>
        <authorList>
            <person name="Hiltunen M."/>
            <person name="Ament-Velasquez S.L."/>
            <person name="Johannesson H."/>
        </authorList>
    </citation>
    <scope>NUCLEOTIDE SEQUENCE</scope>
    <source>
        <strain evidence="3">03SP1</strain>
    </source>
</reference>
<gene>
    <name evidence="3" type="ORF">E1B28_000065</name>
</gene>
<feature type="transmembrane region" description="Helical" evidence="2">
    <location>
        <begin position="62"/>
        <end position="85"/>
    </location>
</feature>
<evidence type="ECO:0000313" key="3">
    <source>
        <dbReference type="EMBL" id="KAG7098091.1"/>
    </source>
</evidence>
<keyword evidence="2" id="KW-0472">Membrane</keyword>
<protein>
    <submittedName>
        <fullName evidence="3">Uncharacterized protein</fullName>
    </submittedName>
</protein>
<evidence type="ECO:0000313" key="4">
    <source>
        <dbReference type="Proteomes" id="UP001049176"/>
    </source>
</evidence>
<evidence type="ECO:0000256" key="2">
    <source>
        <dbReference type="SAM" id="Phobius"/>
    </source>
</evidence>
<feature type="transmembrane region" description="Helical" evidence="2">
    <location>
        <begin position="151"/>
        <end position="175"/>
    </location>
</feature>
<accession>A0A9P7V0H9</accession>
<dbReference type="EMBL" id="CM032181">
    <property type="protein sequence ID" value="KAG7098091.1"/>
    <property type="molecule type" value="Genomic_DNA"/>
</dbReference>
<organism evidence="3 4">
    <name type="scientific">Marasmius oreades</name>
    <name type="common">fairy-ring Marasmius</name>
    <dbReference type="NCBI Taxonomy" id="181124"/>
    <lineage>
        <taxon>Eukaryota</taxon>
        <taxon>Fungi</taxon>
        <taxon>Dikarya</taxon>
        <taxon>Basidiomycota</taxon>
        <taxon>Agaricomycotina</taxon>
        <taxon>Agaricomycetes</taxon>
        <taxon>Agaricomycetidae</taxon>
        <taxon>Agaricales</taxon>
        <taxon>Marasmiineae</taxon>
        <taxon>Marasmiaceae</taxon>
        <taxon>Marasmius</taxon>
    </lineage>
</organism>
<dbReference type="AlphaFoldDB" id="A0A9P7V0H9"/>
<dbReference type="RefSeq" id="XP_043014561.1">
    <property type="nucleotide sequence ID" value="XM_043145862.1"/>
</dbReference>
<keyword evidence="2" id="KW-0812">Transmembrane</keyword>
<feature type="transmembrane region" description="Helical" evidence="2">
    <location>
        <begin position="238"/>
        <end position="263"/>
    </location>
</feature>
<evidence type="ECO:0000256" key="1">
    <source>
        <dbReference type="SAM" id="MobiDB-lite"/>
    </source>
</evidence>